<dbReference type="PROSITE" id="PS50995">
    <property type="entry name" value="HTH_MARR_2"/>
    <property type="match status" value="1"/>
</dbReference>
<dbReference type="EMBL" id="PXYX01000004">
    <property type="protein sequence ID" value="PSR28933.1"/>
    <property type="molecule type" value="Genomic_DNA"/>
</dbReference>
<keyword evidence="2" id="KW-0238">DNA-binding</keyword>
<dbReference type="InterPro" id="IPR036388">
    <property type="entry name" value="WH-like_DNA-bd_sf"/>
</dbReference>
<evidence type="ECO:0000313" key="6">
    <source>
        <dbReference type="Proteomes" id="UP000242705"/>
    </source>
</evidence>
<feature type="domain" description="HTH marR-type" evidence="4">
    <location>
        <begin position="40"/>
        <end position="173"/>
    </location>
</feature>
<sequence>MCENSLPVKLSETESTRVAIFDGMLVISRGEEKTVDQEKAEALFDAAFRVLRMMARQFARDRAPWHITPTQYHILYLIRDRRTLTLMDMAKHLQVSAPTATRAVDALVQKGLLCKERDPQDRRLVWLRLSDEGIRLLSLERAEHVKFLAQEADAKLSADEQDQLIALLNKLIPPASTEKQ</sequence>
<dbReference type="InterPro" id="IPR023187">
    <property type="entry name" value="Tscrpt_reg_MarR-type_CS"/>
</dbReference>
<dbReference type="AlphaFoldDB" id="A0A2T2X349"/>
<evidence type="ECO:0000256" key="2">
    <source>
        <dbReference type="ARBA" id="ARBA00023125"/>
    </source>
</evidence>
<dbReference type="InterPro" id="IPR000835">
    <property type="entry name" value="HTH_MarR-typ"/>
</dbReference>
<dbReference type="Proteomes" id="UP000242705">
    <property type="component" value="Unassembled WGS sequence"/>
</dbReference>
<dbReference type="PANTHER" id="PTHR33164:SF89">
    <property type="entry name" value="MARR FAMILY REGULATORY PROTEIN"/>
    <property type="match status" value="1"/>
</dbReference>
<protein>
    <recommendedName>
        <fullName evidence="4">HTH marR-type domain-containing protein</fullName>
    </recommendedName>
</protein>
<proteinExistence type="predicted"/>
<dbReference type="GO" id="GO:0003677">
    <property type="term" value="F:DNA binding"/>
    <property type="evidence" value="ECO:0007669"/>
    <property type="project" value="UniProtKB-KW"/>
</dbReference>
<evidence type="ECO:0000259" key="4">
    <source>
        <dbReference type="PROSITE" id="PS50995"/>
    </source>
</evidence>
<evidence type="ECO:0000256" key="1">
    <source>
        <dbReference type="ARBA" id="ARBA00023015"/>
    </source>
</evidence>
<dbReference type="GO" id="GO:0006950">
    <property type="term" value="P:response to stress"/>
    <property type="evidence" value="ECO:0007669"/>
    <property type="project" value="TreeGrafter"/>
</dbReference>
<dbReference type="PANTHER" id="PTHR33164">
    <property type="entry name" value="TRANSCRIPTIONAL REGULATOR, MARR FAMILY"/>
    <property type="match status" value="1"/>
</dbReference>
<dbReference type="Pfam" id="PF01047">
    <property type="entry name" value="MarR"/>
    <property type="match status" value="1"/>
</dbReference>
<dbReference type="PROSITE" id="PS01117">
    <property type="entry name" value="HTH_MARR_1"/>
    <property type="match status" value="1"/>
</dbReference>
<dbReference type="GO" id="GO:0003700">
    <property type="term" value="F:DNA-binding transcription factor activity"/>
    <property type="evidence" value="ECO:0007669"/>
    <property type="project" value="InterPro"/>
</dbReference>
<organism evidence="5 6">
    <name type="scientific">Sulfobacillus thermosulfidooxidans</name>
    <dbReference type="NCBI Taxonomy" id="28034"/>
    <lineage>
        <taxon>Bacteria</taxon>
        <taxon>Bacillati</taxon>
        <taxon>Bacillota</taxon>
        <taxon>Clostridia</taxon>
        <taxon>Eubacteriales</taxon>
        <taxon>Clostridiales Family XVII. Incertae Sedis</taxon>
        <taxon>Sulfobacillus</taxon>
    </lineage>
</organism>
<keyword evidence="1" id="KW-0805">Transcription regulation</keyword>
<evidence type="ECO:0000256" key="3">
    <source>
        <dbReference type="ARBA" id="ARBA00023163"/>
    </source>
</evidence>
<dbReference type="SUPFAM" id="SSF46785">
    <property type="entry name" value="Winged helix' DNA-binding domain"/>
    <property type="match status" value="1"/>
</dbReference>
<evidence type="ECO:0000313" key="5">
    <source>
        <dbReference type="EMBL" id="PSR28933.1"/>
    </source>
</evidence>
<gene>
    <name evidence="5" type="ORF">C7B47_03005</name>
</gene>
<dbReference type="SMART" id="SM00347">
    <property type="entry name" value="HTH_MARR"/>
    <property type="match status" value="1"/>
</dbReference>
<name>A0A2T2X349_SULTH</name>
<dbReference type="InterPro" id="IPR039422">
    <property type="entry name" value="MarR/SlyA-like"/>
</dbReference>
<dbReference type="PRINTS" id="PR00598">
    <property type="entry name" value="HTHMARR"/>
</dbReference>
<comment type="caution">
    <text evidence="5">The sequence shown here is derived from an EMBL/GenBank/DDBJ whole genome shotgun (WGS) entry which is preliminary data.</text>
</comment>
<accession>A0A2T2X349</accession>
<dbReference type="Gene3D" id="1.10.10.10">
    <property type="entry name" value="Winged helix-like DNA-binding domain superfamily/Winged helix DNA-binding domain"/>
    <property type="match status" value="1"/>
</dbReference>
<reference evidence="5 6" key="1">
    <citation type="journal article" date="2014" name="BMC Genomics">
        <title>Comparison of environmental and isolate Sulfobacillus genomes reveals diverse carbon, sulfur, nitrogen, and hydrogen metabolisms.</title>
        <authorList>
            <person name="Justice N.B."/>
            <person name="Norman A."/>
            <person name="Brown C.T."/>
            <person name="Singh A."/>
            <person name="Thomas B.C."/>
            <person name="Banfield J.F."/>
        </authorList>
    </citation>
    <scope>NUCLEOTIDE SEQUENCE [LARGE SCALE GENOMIC DNA]</scope>
    <source>
        <strain evidence="5">AMDSBA5</strain>
    </source>
</reference>
<keyword evidence="3" id="KW-0804">Transcription</keyword>
<dbReference type="InterPro" id="IPR036390">
    <property type="entry name" value="WH_DNA-bd_sf"/>
</dbReference>